<feature type="domain" description="Tetrahydrofolate dehydrogenase/cyclohydrolase catalytic" evidence="14">
    <location>
        <begin position="99"/>
        <end position="202"/>
    </location>
</feature>
<dbReference type="EC" id="1.5.1.15" evidence="12"/>
<keyword evidence="9" id="KW-0539">Nucleus</keyword>
<proteinExistence type="inferred from homology"/>
<dbReference type="SUPFAM" id="SSF53223">
    <property type="entry name" value="Aminoacid dehydrogenase-like, N-terminal domain"/>
    <property type="match status" value="1"/>
</dbReference>
<evidence type="ECO:0000256" key="3">
    <source>
        <dbReference type="ARBA" id="ARBA00011738"/>
    </source>
</evidence>
<evidence type="ECO:0000256" key="2">
    <source>
        <dbReference type="ARBA" id="ARBA00004496"/>
    </source>
</evidence>
<dbReference type="Pfam" id="PF00763">
    <property type="entry name" value="THF_DHG_CYH"/>
    <property type="match status" value="1"/>
</dbReference>
<evidence type="ECO:0000313" key="16">
    <source>
        <dbReference type="EMBL" id="KAK6342856.1"/>
    </source>
</evidence>
<dbReference type="InterPro" id="IPR000672">
    <property type="entry name" value="THF_DH/CycHdrlase"/>
</dbReference>
<evidence type="ECO:0000256" key="13">
    <source>
        <dbReference type="ARBA" id="ARBA00074830"/>
    </source>
</evidence>
<evidence type="ECO:0000256" key="9">
    <source>
        <dbReference type="ARBA" id="ARBA00023242"/>
    </source>
</evidence>
<dbReference type="GO" id="GO:0006730">
    <property type="term" value="P:one-carbon metabolic process"/>
    <property type="evidence" value="ECO:0007669"/>
    <property type="project" value="UniProtKB-KW"/>
</dbReference>
<comment type="subunit">
    <text evidence="3">Homodimer.</text>
</comment>
<evidence type="ECO:0000259" key="15">
    <source>
        <dbReference type="Pfam" id="PF02882"/>
    </source>
</evidence>
<keyword evidence="17" id="KW-1185">Reference proteome</keyword>
<evidence type="ECO:0000259" key="14">
    <source>
        <dbReference type="Pfam" id="PF00763"/>
    </source>
</evidence>
<dbReference type="PRINTS" id="PR00085">
    <property type="entry name" value="THFDHDRGNASE"/>
</dbReference>
<dbReference type="InterPro" id="IPR020631">
    <property type="entry name" value="THF_DH/CycHdrlase_NAD-bd_dom"/>
</dbReference>
<organism evidence="16 17">
    <name type="scientific">Orbilia javanica</name>
    <dbReference type="NCBI Taxonomy" id="47235"/>
    <lineage>
        <taxon>Eukaryota</taxon>
        <taxon>Fungi</taxon>
        <taxon>Dikarya</taxon>
        <taxon>Ascomycota</taxon>
        <taxon>Pezizomycotina</taxon>
        <taxon>Orbiliomycetes</taxon>
        <taxon>Orbiliales</taxon>
        <taxon>Orbiliaceae</taxon>
        <taxon>Orbilia</taxon>
    </lineage>
</organism>
<dbReference type="GO" id="GO:0005634">
    <property type="term" value="C:nucleus"/>
    <property type="evidence" value="ECO:0007669"/>
    <property type="project" value="UniProtKB-SubCell"/>
</dbReference>
<dbReference type="InterPro" id="IPR046346">
    <property type="entry name" value="Aminoacid_DH-like_N_sf"/>
</dbReference>
<keyword evidence="8" id="KW-0520">NAD</keyword>
<dbReference type="PANTHER" id="PTHR48099">
    <property type="entry name" value="C-1-TETRAHYDROFOLATE SYNTHASE, CYTOPLASMIC-RELATED"/>
    <property type="match status" value="1"/>
</dbReference>
<dbReference type="GO" id="GO:0006164">
    <property type="term" value="P:purine nucleotide biosynthetic process"/>
    <property type="evidence" value="ECO:0007669"/>
    <property type="project" value="UniProtKB-KW"/>
</dbReference>
<dbReference type="EMBL" id="JAVHNR010000005">
    <property type="protein sequence ID" value="KAK6342856.1"/>
    <property type="molecule type" value="Genomic_DNA"/>
</dbReference>
<protein>
    <recommendedName>
        <fullName evidence="13">Methylenetetrahydrofolate dehydrogenase [NAD(+)]</fullName>
        <ecNumber evidence="12">1.5.1.15</ecNumber>
    </recommendedName>
</protein>
<comment type="subcellular location">
    <subcellularLocation>
        <location evidence="2">Cytoplasm</location>
    </subcellularLocation>
    <subcellularLocation>
        <location evidence="1">Nucleus</location>
    </subcellularLocation>
</comment>
<evidence type="ECO:0000313" key="17">
    <source>
        <dbReference type="Proteomes" id="UP001313282"/>
    </source>
</evidence>
<gene>
    <name evidence="16" type="primary">MTD1</name>
    <name evidence="16" type="ORF">TWF718_008238</name>
</gene>
<dbReference type="Gene3D" id="3.40.50.720">
    <property type="entry name" value="NAD(P)-binding Rossmann-like Domain"/>
    <property type="match status" value="1"/>
</dbReference>
<keyword evidence="6" id="KW-0658">Purine biosynthesis</keyword>
<comment type="caution">
    <text evidence="16">The sequence shown here is derived from an EMBL/GenBank/DDBJ whole genome shotgun (WGS) entry which is preliminary data.</text>
</comment>
<dbReference type="InterPro" id="IPR036291">
    <property type="entry name" value="NAD(P)-bd_dom_sf"/>
</dbReference>
<dbReference type="SUPFAM" id="SSF51735">
    <property type="entry name" value="NAD(P)-binding Rossmann-fold domains"/>
    <property type="match status" value="1"/>
</dbReference>
<dbReference type="InterPro" id="IPR035812">
    <property type="entry name" value="m-THF_DH_NAD-bd"/>
</dbReference>
<evidence type="ECO:0000256" key="1">
    <source>
        <dbReference type="ARBA" id="ARBA00004123"/>
    </source>
</evidence>
<evidence type="ECO:0000256" key="7">
    <source>
        <dbReference type="ARBA" id="ARBA00023002"/>
    </source>
</evidence>
<dbReference type="InterPro" id="IPR020630">
    <property type="entry name" value="THF_DH/CycHdrlase_cat_dom"/>
</dbReference>
<dbReference type="GO" id="GO:0009113">
    <property type="term" value="P:purine nucleobase biosynthetic process"/>
    <property type="evidence" value="ECO:0007669"/>
    <property type="project" value="TreeGrafter"/>
</dbReference>
<comment type="function">
    <text evidence="10">Catalyzes oxidation of cytoplasmic one-carbon units for purine biosynthesis.</text>
</comment>
<dbReference type="FunFam" id="3.40.50.720:FF:000255">
    <property type="entry name" value="Methylenetetrahydrofolate dehydrogenase"/>
    <property type="match status" value="1"/>
</dbReference>
<dbReference type="CDD" id="cd01079">
    <property type="entry name" value="NAD_bind_m-THF_DH"/>
    <property type="match status" value="1"/>
</dbReference>
<evidence type="ECO:0000256" key="6">
    <source>
        <dbReference type="ARBA" id="ARBA00022755"/>
    </source>
</evidence>
<evidence type="ECO:0000256" key="8">
    <source>
        <dbReference type="ARBA" id="ARBA00023027"/>
    </source>
</evidence>
<dbReference type="GO" id="GO:0004488">
    <property type="term" value="F:methylenetetrahydrofolate dehydrogenase (NADP+) activity"/>
    <property type="evidence" value="ECO:0007669"/>
    <property type="project" value="InterPro"/>
</dbReference>
<dbReference type="PANTHER" id="PTHR48099:SF3">
    <property type="entry name" value="METHYLENETETRAHYDROFOLATE DEHYDROGENASE [NAD(+)]"/>
    <property type="match status" value="1"/>
</dbReference>
<keyword evidence="4" id="KW-0963">Cytoplasm</keyword>
<dbReference type="GO" id="GO:0005829">
    <property type="term" value="C:cytosol"/>
    <property type="evidence" value="ECO:0007669"/>
    <property type="project" value="TreeGrafter"/>
</dbReference>
<accession>A0AAN8MR96</accession>
<dbReference type="GO" id="GO:0004487">
    <property type="term" value="F:methylenetetrahydrofolate dehydrogenase (NAD+) activity"/>
    <property type="evidence" value="ECO:0007669"/>
    <property type="project" value="UniProtKB-EC"/>
</dbReference>
<dbReference type="Gene3D" id="3.40.50.10860">
    <property type="entry name" value="Leucine Dehydrogenase, chain A, domain 1"/>
    <property type="match status" value="1"/>
</dbReference>
<comment type="similarity">
    <text evidence="11">Belongs to the tetrahydrofolate dehydrogenase/cyclohydrolase family.</text>
</comment>
<reference evidence="16 17" key="1">
    <citation type="submission" date="2019-10" db="EMBL/GenBank/DDBJ databases">
        <authorList>
            <person name="Palmer J.M."/>
        </authorList>
    </citation>
    <scope>NUCLEOTIDE SEQUENCE [LARGE SCALE GENOMIC DNA]</scope>
    <source>
        <strain evidence="16 17">TWF718</strain>
    </source>
</reference>
<evidence type="ECO:0000256" key="11">
    <source>
        <dbReference type="ARBA" id="ARBA00061364"/>
    </source>
</evidence>
<sequence>MRGGGGDLERKLFFSWLQPVVRLILLPTSAGYPRSFYFYLGSGKSMVWSFQKQTLSYIFRGILTFGSRSRHQISTMATAAALAVAAAGTSQCKVVLAGTVAKSLLDEVQITLKTLQRKPKLVGFLANDDPASRTYAEWTGKSCKQHGFDFELRQVDKDELEEAVIAANEDNAVDGGIIYFPVFGTNQDQYLQQILDMSKDVEGLSHKYMFNMYQNIRFLDEAKTQKSILPCTPLAIIKILEYIGVYNKIIPYGNRLFGRTIAVVNRSEVVGRPLAALLANDGASVYSVDINNIQHFTRGEGVKMHRHHAVDTDFKVEDVIPKCDVVITGVPSKAYKFPIELLKDGAICINFSSGDNFGPGVMDKASIYVPAIGKVTIAILFRNLVRLCQNREGKSA</sequence>
<evidence type="ECO:0000256" key="5">
    <source>
        <dbReference type="ARBA" id="ARBA00022563"/>
    </source>
</evidence>
<evidence type="ECO:0000256" key="10">
    <source>
        <dbReference type="ARBA" id="ARBA00053076"/>
    </source>
</evidence>
<evidence type="ECO:0000256" key="4">
    <source>
        <dbReference type="ARBA" id="ARBA00022490"/>
    </source>
</evidence>
<feature type="domain" description="Tetrahydrofolate dehydrogenase/cyclohydrolase NAD(P)-binding" evidence="15">
    <location>
        <begin position="230"/>
        <end position="390"/>
    </location>
</feature>
<dbReference type="Proteomes" id="UP001313282">
    <property type="component" value="Unassembled WGS sequence"/>
</dbReference>
<name>A0AAN8MR96_9PEZI</name>
<keyword evidence="7" id="KW-0560">Oxidoreductase</keyword>
<keyword evidence="5" id="KW-0554">One-carbon metabolism</keyword>
<evidence type="ECO:0000256" key="12">
    <source>
        <dbReference type="ARBA" id="ARBA00066980"/>
    </source>
</evidence>
<dbReference type="FunFam" id="3.40.50.10860:FF:000012">
    <property type="entry name" value="Methylenetetrahydrofolate dehydrogenase [NAD(+)]"/>
    <property type="match status" value="1"/>
</dbReference>
<dbReference type="AlphaFoldDB" id="A0AAN8MR96"/>
<dbReference type="Pfam" id="PF02882">
    <property type="entry name" value="THF_DHG_CYH_C"/>
    <property type="match status" value="1"/>
</dbReference>